<evidence type="ECO:0000313" key="3">
    <source>
        <dbReference type="EMBL" id="KAF6831575.1"/>
    </source>
</evidence>
<feature type="chain" id="PRO_5034809090" evidence="2">
    <location>
        <begin position="24"/>
        <end position="78"/>
    </location>
</feature>
<reference evidence="3" key="1">
    <citation type="journal article" date="2020" name="Phytopathology">
        <title>Genome Sequence Resources of Colletotrichum truncatum, C. plurivorum, C. musicola, and C. sojae: Four Species Pathogenic to Soybean (Glycine max).</title>
        <authorList>
            <person name="Rogerio F."/>
            <person name="Boufleur T.R."/>
            <person name="Ciampi-Guillardi M."/>
            <person name="Sukno S.A."/>
            <person name="Thon M.R."/>
            <person name="Massola Junior N.S."/>
            <person name="Baroncelli R."/>
        </authorList>
    </citation>
    <scope>NUCLEOTIDE SEQUENCE</scope>
    <source>
        <strain evidence="3">LFN0074</strain>
    </source>
</reference>
<protein>
    <submittedName>
        <fullName evidence="3">Uncharacterized protein</fullName>
    </submittedName>
</protein>
<feature type="compositionally biased region" description="Basic residues" evidence="1">
    <location>
        <begin position="68"/>
        <end position="78"/>
    </location>
</feature>
<dbReference type="EMBL" id="WIGM01000257">
    <property type="protein sequence ID" value="KAF6831575.1"/>
    <property type="molecule type" value="Genomic_DNA"/>
</dbReference>
<organism evidence="3 4">
    <name type="scientific">Colletotrichum musicola</name>
    <dbReference type="NCBI Taxonomy" id="2175873"/>
    <lineage>
        <taxon>Eukaryota</taxon>
        <taxon>Fungi</taxon>
        <taxon>Dikarya</taxon>
        <taxon>Ascomycota</taxon>
        <taxon>Pezizomycotina</taxon>
        <taxon>Sordariomycetes</taxon>
        <taxon>Hypocreomycetidae</taxon>
        <taxon>Glomerellales</taxon>
        <taxon>Glomerellaceae</taxon>
        <taxon>Colletotrichum</taxon>
        <taxon>Colletotrichum orchidearum species complex</taxon>
    </lineage>
</organism>
<gene>
    <name evidence="3" type="ORF">CMUS01_07275</name>
</gene>
<dbReference type="Proteomes" id="UP000639643">
    <property type="component" value="Unassembled WGS sequence"/>
</dbReference>
<evidence type="ECO:0000256" key="2">
    <source>
        <dbReference type="SAM" id="SignalP"/>
    </source>
</evidence>
<sequence length="78" mass="8504">MFFPSVLSSVILGLVLYATVTLASPNVQPVTDVQERTNMVAYEKMLEARARAAKKGRPKLPPVPLGRAAKKGKKKPNK</sequence>
<keyword evidence="4" id="KW-1185">Reference proteome</keyword>
<evidence type="ECO:0000313" key="4">
    <source>
        <dbReference type="Proteomes" id="UP000639643"/>
    </source>
</evidence>
<comment type="caution">
    <text evidence="3">The sequence shown here is derived from an EMBL/GenBank/DDBJ whole genome shotgun (WGS) entry which is preliminary data.</text>
</comment>
<dbReference type="AlphaFoldDB" id="A0A8H6NGC3"/>
<feature type="signal peptide" evidence="2">
    <location>
        <begin position="1"/>
        <end position="23"/>
    </location>
</feature>
<proteinExistence type="predicted"/>
<feature type="region of interest" description="Disordered" evidence="1">
    <location>
        <begin position="51"/>
        <end position="78"/>
    </location>
</feature>
<accession>A0A8H6NGC3</accession>
<keyword evidence="2" id="KW-0732">Signal</keyword>
<evidence type="ECO:0000256" key="1">
    <source>
        <dbReference type="SAM" id="MobiDB-lite"/>
    </source>
</evidence>
<name>A0A8H6NGC3_9PEZI</name>